<dbReference type="PROSITE" id="PS50850">
    <property type="entry name" value="MFS"/>
    <property type="match status" value="1"/>
</dbReference>
<feature type="transmembrane region" description="Helical" evidence="5">
    <location>
        <begin position="402"/>
        <end position="421"/>
    </location>
</feature>
<keyword evidence="2 5" id="KW-0812">Transmembrane</keyword>
<dbReference type="InterPro" id="IPR020846">
    <property type="entry name" value="MFS_dom"/>
</dbReference>
<feature type="domain" description="Major facilitator superfamily (MFS) profile" evidence="6">
    <location>
        <begin position="88"/>
        <end position="515"/>
    </location>
</feature>
<evidence type="ECO:0000256" key="5">
    <source>
        <dbReference type="SAM" id="Phobius"/>
    </source>
</evidence>
<accession>A0A9N9S5D9</accession>
<reference evidence="7" key="2">
    <citation type="submission" date="2022-10" db="EMBL/GenBank/DDBJ databases">
        <authorList>
            <consortium name="ENA_rothamsted_submissions"/>
            <consortium name="culmorum"/>
            <person name="King R."/>
        </authorList>
    </citation>
    <scope>NUCLEOTIDE SEQUENCE</scope>
</reference>
<name>A0A9N9S5D9_9DIPT</name>
<dbReference type="AlphaFoldDB" id="A0A9N9S5D9"/>
<comment type="subcellular location">
    <subcellularLocation>
        <location evidence="1">Membrane</location>
        <topology evidence="1">Multi-pass membrane protein</topology>
    </subcellularLocation>
</comment>
<dbReference type="Pfam" id="PF00083">
    <property type="entry name" value="Sugar_tr"/>
    <property type="match status" value="1"/>
</dbReference>
<dbReference type="GO" id="GO:0016020">
    <property type="term" value="C:membrane"/>
    <property type="evidence" value="ECO:0007669"/>
    <property type="project" value="UniProtKB-SubCell"/>
</dbReference>
<organism evidence="7 8">
    <name type="scientific">Chironomus riparius</name>
    <dbReference type="NCBI Taxonomy" id="315576"/>
    <lineage>
        <taxon>Eukaryota</taxon>
        <taxon>Metazoa</taxon>
        <taxon>Ecdysozoa</taxon>
        <taxon>Arthropoda</taxon>
        <taxon>Hexapoda</taxon>
        <taxon>Insecta</taxon>
        <taxon>Pterygota</taxon>
        <taxon>Neoptera</taxon>
        <taxon>Endopterygota</taxon>
        <taxon>Diptera</taxon>
        <taxon>Nematocera</taxon>
        <taxon>Chironomoidea</taxon>
        <taxon>Chironomidae</taxon>
        <taxon>Chironominae</taxon>
        <taxon>Chironomus</taxon>
    </lineage>
</organism>
<dbReference type="EMBL" id="OU895879">
    <property type="protein sequence ID" value="CAG9809268.1"/>
    <property type="molecule type" value="Genomic_DNA"/>
</dbReference>
<feature type="transmembrane region" description="Helical" evidence="5">
    <location>
        <begin position="170"/>
        <end position="189"/>
    </location>
</feature>
<evidence type="ECO:0000259" key="6">
    <source>
        <dbReference type="PROSITE" id="PS50850"/>
    </source>
</evidence>
<protein>
    <recommendedName>
        <fullName evidence="6">Major facilitator superfamily (MFS) profile domain-containing protein</fullName>
    </recommendedName>
</protein>
<keyword evidence="4 5" id="KW-0472">Membrane</keyword>
<dbReference type="GO" id="GO:0022857">
    <property type="term" value="F:transmembrane transporter activity"/>
    <property type="evidence" value="ECO:0007669"/>
    <property type="project" value="InterPro"/>
</dbReference>
<proteinExistence type="predicted"/>
<evidence type="ECO:0000256" key="3">
    <source>
        <dbReference type="ARBA" id="ARBA00022989"/>
    </source>
</evidence>
<dbReference type="PANTHER" id="PTHR24064">
    <property type="entry name" value="SOLUTE CARRIER FAMILY 22 MEMBER"/>
    <property type="match status" value="1"/>
</dbReference>
<feature type="transmembrane region" description="Helical" evidence="5">
    <location>
        <begin position="491"/>
        <end position="510"/>
    </location>
</feature>
<evidence type="ECO:0000313" key="7">
    <source>
        <dbReference type="EMBL" id="CAG9809268.1"/>
    </source>
</evidence>
<dbReference type="Gene3D" id="1.20.1250.20">
    <property type="entry name" value="MFS general substrate transporter like domains"/>
    <property type="match status" value="1"/>
</dbReference>
<dbReference type="OrthoDB" id="3936150at2759"/>
<evidence type="ECO:0000256" key="1">
    <source>
        <dbReference type="ARBA" id="ARBA00004141"/>
    </source>
</evidence>
<sequence>MVTKFNYDDLLAHIGTFGTYQIRNFVLLCIPVILCAFHKLSSVFILGKMDHRCKLNENDMIFRLSNDSTVLNEILNASYPYDIKKGFSKCEYYTGNYYTSSNNFTAREIRKCSEYVWDYEKFQTSAVQTFQLTCDKDSFKAWSDSLFMIGVFLGSFAFGYLSDKFGRRKVFVLSLICQLIFGLLTALSTNFIMFTIFRMIVGATTSGVFLVAYCLSLEMVGKESRMIAGVVFMMFFSLGFMLMGVLAFFVTDWRFYQISLTIPGLIFLAYWWIIPESTRWLLANNRKYKAIKQIKKIALSNNVEVPKEMLDKLVENETDNTDPENKGKKATALDLFRQPHLRSKALLIFFNWFVVSGAYYGLSWSSGDLSGDPRWNHIMSGAVEIPGYIILILTLDRFGRKKVLACNLTFAGIMLMLSILVPSDINWLVNTLTMLGKMSITASYGTMYLFSVEQFPTVIRNVALGCCSMSARVGATISPFLIHLAQTWKPLPFLIFGIAAFCGGFFSMFLPETYKMDLPDSLADADKIGKSNNNDIKNGELKVLKGKDYIEDA</sequence>
<feature type="transmembrane region" description="Helical" evidence="5">
    <location>
        <begin position="195"/>
        <end position="215"/>
    </location>
</feature>
<evidence type="ECO:0000313" key="8">
    <source>
        <dbReference type="Proteomes" id="UP001153620"/>
    </source>
</evidence>
<keyword evidence="8" id="KW-1185">Reference proteome</keyword>
<gene>
    <name evidence="7" type="ORF">CHIRRI_LOCUS12096</name>
</gene>
<dbReference type="Proteomes" id="UP001153620">
    <property type="component" value="Chromosome 3"/>
</dbReference>
<evidence type="ECO:0000256" key="2">
    <source>
        <dbReference type="ARBA" id="ARBA00022692"/>
    </source>
</evidence>
<feature type="transmembrane region" description="Helical" evidence="5">
    <location>
        <begin position="374"/>
        <end position="395"/>
    </location>
</feature>
<dbReference type="SUPFAM" id="SSF103473">
    <property type="entry name" value="MFS general substrate transporter"/>
    <property type="match status" value="1"/>
</dbReference>
<reference evidence="7" key="1">
    <citation type="submission" date="2022-01" db="EMBL/GenBank/DDBJ databases">
        <authorList>
            <person name="King R."/>
        </authorList>
    </citation>
    <scope>NUCLEOTIDE SEQUENCE</scope>
</reference>
<feature type="transmembrane region" description="Helical" evidence="5">
    <location>
        <begin position="227"/>
        <end position="249"/>
    </location>
</feature>
<feature type="transmembrane region" description="Helical" evidence="5">
    <location>
        <begin position="345"/>
        <end position="362"/>
    </location>
</feature>
<dbReference type="InterPro" id="IPR036259">
    <property type="entry name" value="MFS_trans_sf"/>
</dbReference>
<dbReference type="CDD" id="cd17317">
    <property type="entry name" value="MFS_SLC22"/>
    <property type="match status" value="1"/>
</dbReference>
<feature type="transmembrane region" description="Helical" evidence="5">
    <location>
        <begin position="145"/>
        <end position="163"/>
    </location>
</feature>
<keyword evidence="3 5" id="KW-1133">Transmembrane helix</keyword>
<feature type="transmembrane region" description="Helical" evidence="5">
    <location>
        <begin position="25"/>
        <end position="46"/>
    </location>
</feature>
<dbReference type="InterPro" id="IPR005828">
    <property type="entry name" value="MFS_sugar_transport-like"/>
</dbReference>
<evidence type="ECO:0000256" key="4">
    <source>
        <dbReference type="ARBA" id="ARBA00023136"/>
    </source>
</evidence>
<feature type="transmembrane region" description="Helical" evidence="5">
    <location>
        <begin position="255"/>
        <end position="274"/>
    </location>
</feature>